<sequence length="105" mass="12413">MKVEFKLQIHQLKKVLKGVQEEELIICFNMFNVLARLKNTVRLPKWNFFRSNIKKVNDYSQAFVSIFIYQRCPNFVDEMLAVSRASAIIHQRAPKNLTEEAAYMM</sequence>
<gene>
    <name evidence="1" type="ORF">AVEN_148660_1</name>
</gene>
<dbReference type="AlphaFoldDB" id="A0A4Y2TL83"/>
<evidence type="ECO:0000313" key="2">
    <source>
        <dbReference type="Proteomes" id="UP000499080"/>
    </source>
</evidence>
<reference evidence="1 2" key="1">
    <citation type="journal article" date="2019" name="Sci. Rep.">
        <title>Orb-weaving spider Araneus ventricosus genome elucidates the spidroin gene catalogue.</title>
        <authorList>
            <person name="Kono N."/>
            <person name="Nakamura H."/>
            <person name="Ohtoshi R."/>
            <person name="Moran D.A.P."/>
            <person name="Shinohara A."/>
            <person name="Yoshida Y."/>
            <person name="Fujiwara M."/>
            <person name="Mori M."/>
            <person name="Tomita M."/>
            <person name="Arakawa K."/>
        </authorList>
    </citation>
    <scope>NUCLEOTIDE SEQUENCE [LARGE SCALE GENOMIC DNA]</scope>
</reference>
<proteinExistence type="predicted"/>
<name>A0A4Y2TL83_ARAVE</name>
<dbReference type="EMBL" id="BGPR01028981">
    <property type="protein sequence ID" value="GBO00484.1"/>
    <property type="molecule type" value="Genomic_DNA"/>
</dbReference>
<accession>A0A4Y2TL83</accession>
<protein>
    <submittedName>
        <fullName evidence="1">Uncharacterized protein</fullName>
    </submittedName>
</protein>
<comment type="caution">
    <text evidence="1">The sequence shown here is derived from an EMBL/GenBank/DDBJ whole genome shotgun (WGS) entry which is preliminary data.</text>
</comment>
<keyword evidence="2" id="KW-1185">Reference proteome</keyword>
<evidence type="ECO:0000313" key="1">
    <source>
        <dbReference type="EMBL" id="GBO00484.1"/>
    </source>
</evidence>
<dbReference type="Proteomes" id="UP000499080">
    <property type="component" value="Unassembled WGS sequence"/>
</dbReference>
<organism evidence="1 2">
    <name type="scientific">Araneus ventricosus</name>
    <name type="common">Orbweaver spider</name>
    <name type="synonym">Epeira ventricosa</name>
    <dbReference type="NCBI Taxonomy" id="182803"/>
    <lineage>
        <taxon>Eukaryota</taxon>
        <taxon>Metazoa</taxon>
        <taxon>Ecdysozoa</taxon>
        <taxon>Arthropoda</taxon>
        <taxon>Chelicerata</taxon>
        <taxon>Arachnida</taxon>
        <taxon>Araneae</taxon>
        <taxon>Araneomorphae</taxon>
        <taxon>Entelegynae</taxon>
        <taxon>Araneoidea</taxon>
        <taxon>Araneidae</taxon>
        <taxon>Araneus</taxon>
    </lineage>
</organism>